<feature type="domain" description="Alginate lyase 2" evidence="1">
    <location>
        <begin position="49"/>
        <end position="303"/>
    </location>
</feature>
<dbReference type="EMBL" id="JBIPKE010000020">
    <property type="protein sequence ID" value="MFH6985889.1"/>
    <property type="molecule type" value="Genomic_DNA"/>
</dbReference>
<evidence type="ECO:0000259" key="1">
    <source>
        <dbReference type="Pfam" id="PF08787"/>
    </source>
</evidence>
<dbReference type="InterPro" id="IPR044060">
    <property type="entry name" value="Bacterial_rp_domain"/>
</dbReference>
<gene>
    <name evidence="4" type="ORF">ACHKAR_20710</name>
</gene>
<dbReference type="InterPro" id="IPR013320">
    <property type="entry name" value="ConA-like_dom_sf"/>
</dbReference>
<dbReference type="RefSeq" id="WP_395419339.1">
    <property type="nucleotide sequence ID" value="NZ_JBIPKE010000020.1"/>
</dbReference>
<dbReference type="Gene3D" id="2.60.40.10">
    <property type="entry name" value="Immunoglobulins"/>
    <property type="match status" value="2"/>
</dbReference>
<dbReference type="SUPFAM" id="SSF49899">
    <property type="entry name" value="Concanavalin A-like lectins/glucanases"/>
    <property type="match status" value="2"/>
</dbReference>
<evidence type="ECO:0000259" key="2">
    <source>
        <dbReference type="Pfam" id="PF18962"/>
    </source>
</evidence>
<accession>A0ABW7NEC5</accession>
<dbReference type="Gene3D" id="2.60.40.4070">
    <property type="match status" value="1"/>
</dbReference>
<dbReference type="Gene3D" id="2.60.120.200">
    <property type="match status" value="2"/>
</dbReference>
<name>A0ABW7NEC5_9BACT</name>
<dbReference type="InterPro" id="IPR013783">
    <property type="entry name" value="Ig-like_fold"/>
</dbReference>
<reference evidence="4 5" key="1">
    <citation type="journal article" date="2013" name="Int. J. Syst. Evol. Microbiol.">
        <title>Marinoscillum luteum sp. nov., isolated from marine sediment.</title>
        <authorList>
            <person name="Cha I.T."/>
            <person name="Park S.J."/>
            <person name="Kim S.J."/>
            <person name="Kim J.G."/>
            <person name="Jung M.Y."/>
            <person name="Shin K.S."/>
            <person name="Kwon K.K."/>
            <person name="Yang S.H."/>
            <person name="Seo Y.S."/>
            <person name="Rhee S.K."/>
        </authorList>
    </citation>
    <scope>NUCLEOTIDE SEQUENCE [LARGE SCALE GENOMIC DNA]</scope>
    <source>
        <strain evidence="4 5">KCTC 23939</strain>
    </source>
</reference>
<protein>
    <submittedName>
        <fullName evidence="4">Polysaccharide lyase family 7 protein</fullName>
    </submittedName>
</protein>
<keyword evidence="4" id="KW-0456">Lyase</keyword>
<proteinExistence type="predicted"/>
<sequence>MKATTTRESEFSSSIGNIFSYLIMFVLLQFASVSASWAQDPDLPPSGNFDLTDWKITLEDQSEVQEADLSNGFERPAQFYTDPNTGAMVFRCRNDGETGGSSYPRSELREMLRAGNTSFNTQGIGPNNWVFASSSQANQEAAGGVGGTLTATVAVDHVSTTGEAGKVGRVIIGQIHASSDEPCRLYYRKLPRNTKGAIYFAHEPTTSAEQWHEMIGSRSDDAADPEDGIALGEKFSYEIKVEGNDLTVTIMRPGKPDVQKVVDMTDSGFADDWMYFKAGVYNQNNSGEDGDYCQASFFALSNAHSTASNKAPTSSITAPSSGATFSAGENITISADASDSDGSIAKVEFFHGSTKLGEVTSPPYDYTWSDVPAGRYLLTATATDDGGISYTALGVSIAVNPVAEYNAPYDIPRFKAFIGECKLQAPTSSTIATQTQLKDGYTDDNFYVVDEDKVAFNQSGSSQRTELRYLNNWTLSEGDRSLHARIHIVEMTCDQVTVLQIHDDANTGSGPNKPLLRIYKHQTKEPVNHLWAAIKTDNEGVNTTHVDLGEAPAGYFDCDVRLVDGSMIIDVDGAEKANMDVSYWTFPSYWKAGVYLQDDGEATAYFDELYVADGSGGNVNPVVSIISPENGASFVNGDDITIVVDASDPDGTLSKVEFYNGPTKLGEDSTIPYSFTIPFAVTGSYIFTAVATDNEGATTTSSEINIAVTATQTYTLTTSAVGNGFVSYNPSGGVYEVGTLVYLTAKPDDGNLFDYWSGDVTGTSAQTTIIMDADKSVTAHFSEEEVTLSVDPNTLEASNHEMIVYPNPIHSKATIEYKVLKPALVELTIFNVSGQKIVNLVNELQNAGTQKVEWTPDNLPNGLYFAKLRIGSEMKTRRLIIQPSK</sequence>
<organism evidence="4 5">
    <name type="scientific">Marinoscillum luteum</name>
    <dbReference type="NCBI Taxonomy" id="861051"/>
    <lineage>
        <taxon>Bacteria</taxon>
        <taxon>Pseudomonadati</taxon>
        <taxon>Bacteroidota</taxon>
        <taxon>Cytophagia</taxon>
        <taxon>Cytophagales</taxon>
        <taxon>Reichenbachiellaceae</taxon>
        <taxon>Marinoscillum</taxon>
    </lineage>
</organism>
<dbReference type="InterPro" id="IPR026444">
    <property type="entry name" value="Secre_tail"/>
</dbReference>
<evidence type="ECO:0000313" key="4">
    <source>
        <dbReference type="EMBL" id="MFH6985889.1"/>
    </source>
</evidence>
<comment type="caution">
    <text evidence="4">The sequence shown here is derived from an EMBL/GenBank/DDBJ whole genome shotgun (WGS) entry which is preliminary data.</text>
</comment>
<dbReference type="Pfam" id="PF08787">
    <property type="entry name" value="Alginate_lyase2"/>
    <property type="match status" value="2"/>
</dbReference>
<dbReference type="GO" id="GO:0016829">
    <property type="term" value="F:lyase activity"/>
    <property type="evidence" value="ECO:0007669"/>
    <property type="project" value="UniProtKB-KW"/>
</dbReference>
<dbReference type="Proteomes" id="UP001610063">
    <property type="component" value="Unassembled WGS sequence"/>
</dbReference>
<dbReference type="Pfam" id="PF17957">
    <property type="entry name" value="Big_7"/>
    <property type="match status" value="2"/>
</dbReference>
<feature type="domain" description="Alginate lyase 2" evidence="1">
    <location>
        <begin position="422"/>
        <end position="605"/>
    </location>
</feature>
<evidence type="ECO:0000313" key="5">
    <source>
        <dbReference type="Proteomes" id="UP001610063"/>
    </source>
</evidence>
<dbReference type="Pfam" id="PF18998">
    <property type="entry name" value="Flg_new_2"/>
    <property type="match status" value="1"/>
</dbReference>
<keyword evidence="5" id="KW-1185">Reference proteome</keyword>
<feature type="domain" description="Bacterial repeat" evidence="3">
    <location>
        <begin position="714"/>
        <end position="783"/>
    </location>
</feature>
<dbReference type="InterPro" id="IPR014895">
    <property type="entry name" value="Alginate_lyase_2"/>
</dbReference>
<evidence type="ECO:0000259" key="3">
    <source>
        <dbReference type="Pfam" id="PF18998"/>
    </source>
</evidence>
<dbReference type="Pfam" id="PF18962">
    <property type="entry name" value="Por_Secre_tail"/>
    <property type="match status" value="1"/>
</dbReference>
<feature type="domain" description="Secretion system C-terminal sorting" evidence="2">
    <location>
        <begin position="804"/>
        <end position="881"/>
    </location>
</feature>
<dbReference type="NCBIfam" id="TIGR04183">
    <property type="entry name" value="Por_Secre_tail"/>
    <property type="match status" value="1"/>
</dbReference>